<evidence type="ECO:0000313" key="9">
    <source>
        <dbReference type="EMBL" id="QLL66949.1"/>
    </source>
</evidence>
<dbReference type="GO" id="GO:0055085">
    <property type="term" value="P:transmembrane transport"/>
    <property type="evidence" value="ECO:0007669"/>
    <property type="project" value="TreeGrafter"/>
</dbReference>
<dbReference type="GO" id="GO:0005886">
    <property type="term" value="C:plasma membrane"/>
    <property type="evidence" value="ECO:0007669"/>
    <property type="project" value="UniProtKB-SubCell"/>
</dbReference>
<gene>
    <name evidence="9" type="ORF">O998_04220</name>
</gene>
<evidence type="ECO:0000256" key="4">
    <source>
        <dbReference type="ARBA" id="ARBA00022475"/>
    </source>
</evidence>
<feature type="transmembrane region" description="Helical" evidence="8">
    <location>
        <begin position="82"/>
        <end position="107"/>
    </location>
</feature>
<feature type="transmembrane region" description="Helical" evidence="8">
    <location>
        <begin position="312"/>
        <end position="331"/>
    </location>
</feature>
<sequence>MNSCLKVHTISPIRVVRYVGRDLAEIVGGVKYINLLLVALAVVGIGLFLRPVLYACIYALFIAYLLNPIVTKLALIGMSRAVASFVIICASAGVIGTLIVMLMPVLYSQALGVIKLLIDRVPFLNLEDIKDILSSSGLPSYQEIKSATENPLNLLTSDLFRGDGAEFLKLFKDAPSYFVKAVSGIAHSSLGIGSSIVTILTSLLLSFYILANWPSITKIALELIPRSYVRDFALCFQKIDEVISSYLRGQTLVCLVLACYYSFCFVVIRLEYSLVMGFVSGLLTFLPYIGPSLCCILSVCIAISQGFGITKVVLVALMFLVGQMIESYVVTPGIVGKRLALNQAWLVMGVVVFSSHAGFWGALLSVPFTAILSVLIQFAVKKYKTSNFYLSE</sequence>
<feature type="transmembrane region" description="Helical" evidence="8">
    <location>
        <begin position="23"/>
        <end position="46"/>
    </location>
</feature>
<dbReference type="PANTHER" id="PTHR21716:SF53">
    <property type="entry name" value="PERMEASE PERM-RELATED"/>
    <property type="match status" value="1"/>
</dbReference>
<comment type="similarity">
    <text evidence="2">Belongs to the autoinducer-2 exporter (AI-2E) (TC 2.A.86) family.</text>
</comment>
<evidence type="ECO:0000256" key="8">
    <source>
        <dbReference type="SAM" id="Phobius"/>
    </source>
</evidence>
<feature type="transmembrane region" description="Helical" evidence="8">
    <location>
        <begin position="274"/>
        <end position="300"/>
    </location>
</feature>
<evidence type="ECO:0000256" key="6">
    <source>
        <dbReference type="ARBA" id="ARBA00022989"/>
    </source>
</evidence>
<keyword evidence="7 8" id="KW-0472">Membrane</keyword>
<accession>A0A7H9E0J1</accession>
<protein>
    <submittedName>
        <fullName evidence="9">AI-2E family transporter</fullName>
    </submittedName>
</protein>
<feature type="transmembrane region" description="Helical" evidence="8">
    <location>
        <begin position="52"/>
        <end position="70"/>
    </location>
</feature>
<evidence type="ECO:0000313" key="10">
    <source>
        <dbReference type="Proteomes" id="UP000510938"/>
    </source>
</evidence>
<evidence type="ECO:0000256" key="2">
    <source>
        <dbReference type="ARBA" id="ARBA00009773"/>
    </source>
</evidence>
<dbReference type="Proteomes" id="UP000510938">
    <property type="component" value="Chromosome"/>
</dbReference>
<keyword evidence="6 8" id="KW-1133">Transmembrane helix</keyword>
<reference evidence="9 10" key="1">
    <citation type="submission" date="2019-12" db="EMBL/GenBank/DDBJ databases">
        <title>A sheep strain of Anaplasma phagocytophilum contains multiple genomes.</title>
        <authorList>
            <person name="Barbet A.F."/>
            <person name="Crosby F.L."/>
            <person name="Eskeland S."/>
            <person name="Stuen S."/>
            <person name="Granquist E.G."/>
            <person name="Munderloh U.G."/>
        </authorList>
    </citation>
    <scope>NUCLEOTIDE SEQUENCE [LARGE SCALE GENOMIC DNA]</scope>
    <source>
        <strain evidence="9 10">Norway Variant 1</strain>
    </source>
</reference>
<dbReference type="InterPro" id="IPR002549">
    <property type="entry name" value="AI-2E-like"/>
</dbReference>
<dbReference type="PANTHER" id="PTHR21716">
    <property type="entry name" value="TRANSMEMBRANE PROTEIN"/>
    <property type="match status" value="1"/>
</dbReference>
<organism evidence="9 10">
    <name type="scientific">Anaplasma phagocytophilum str. Norway variant1</name>
    <dbReference type="NCBI Taxonomy" id="1392506"/>
    <lineage>
        <taxon>Bacteria</taxon>
        <taxon>Pseudomonadati</taxon>
        <taxon>Pseudomonadota</taxon>
        <taxon>Alphaproteobacteria</taxon>
        <taxon>Rickettsiales</taxon>
        <taxon>Anaplasmataceae</taxon>
        <taxon>Anaplasma</taxon>
        <taxon>phagocytophilum group</taxon>
    </lineage>
</organism>
<evidence type="ECO:0000256" key="5">
    <source>
        <dbReference type="ARBA" id="ARBA00022692"/>
    </source>
</evidence>
<keyword evidence="4" id="KW-1003">Cell membrane</keyword>
<evidence type="ECO:0000256" key="7">
    <source>
        <dbReference type="ARBA" id="ARBA00023136"/>
    </source>
</evidence>
<dbReference type="AlphaFoldDB" id="A0A7H9E0J1"/>
<keyword evidence="5 8" id="KW-0812">Transmembrane</keyword>
<dbReference type="EMBL" id="CP046639">
    <property type="protein sequence ID" value="QLL66949.1"/>
    <property type="molecule type" value="Genomic_DNA"/>
</dbReference>
<evidence type="ECO:0000256" key="3">
    <source>
        <dbReference type="ARBA" id="ARBA00022448"/>
    </source>
</evidence>
<evidence type="ECO:0000256" key="1">
    <source>
        <dbReference type="ARBA" id="ARBA00004651"/>
    </source>
</evidence>
<feature type="transmembrane region" description="Helical" evidence="8">
    <location>
        <begin position="246"/>
        <end position="268"/>
    </location>
</feature>
<feature type="transmembrane region" description="Helical" evidence="8">
    <location>
        <begin position="343"/>
        <end position="376"/>
    </location>
</feature>
<feature type="transmembrane region" description="Helical" evidence="8">
    <location>
        <begin position="190"/>
        <end position="211"/>
    </location>
</feature>
<proteinExistence type="inferred from homology"/>
<dbReference type="Pfam" id="PF01594">
    <property type="entry name" value="AI-2E_transport"/>
    <property type="match status" value="1"/>
</dbReference>
<keyword evidence="3" id="KW-0813">Transport</keyword>
<comment type="subcellular location">
    <subcellularLocation>
        <location evidence="1">Cell membrane</location>
        <topology evidence="1">Multi-pass membrane protein</topology>
    </subcellularLocation>
</comment>
<name>A0A7H9E0J1_ANAPH</name>